<dbReference type="GeneID" id="33568472"/>
<evidence type="ECO:0000256" key="1">
    <source>
        <dbReference type="ARBA" id="ARBA00004123"/>
    </source>
</evidence>
<feature type="region of interest" description="Disordered" evidence="4">
    <location>
        <begin position="146"/>
        <end position="170"/>
    </location>
</feature>
<dbReference type="AlphaFoldDB" id="A0A1Y2GLI1"/>
<evidence type="ECO:0000313" key="6">
    <source>
        <dbReference type="Proteomes" id="UP000193648"/>
    </source>
</evidence>
<name>A0A1Y2GLI1_9FUNG</name>
<comment type="caution">
    <text evidence="5">The sequence shown here is derived from an EMBL/GenBank/DDBJ whole genome shotgun (WGS) entry which is preliminary data.</text>
</comment>
<proteinExistence type="predicted"/>
<feature type="region of interest" description="Disordered" evidence="4">
    <location>
        <begin position="1"/>
        <end position="34"/>
    </location>
</feature>
<dbReference type="GO" id="GO:0006355">
    <property type="term" value="P:regulation of DNA-templated transcription"/>
    <property type="evidence" value="ECO:0007669"/>
    <property type="project" value="InterPro"/>
</dbReference>
<accession>A0A1Y2GLI1</accession>
<dbReference type="RefSeq" id="XP_021880362.1">
    <property type="nucleotide sequence ID" value="XM_022026629.1"/>
</dbReference>
<dbReference type="PROSITE" id="PS51477">
    <property type="entry name" value="PAH"/>
    <property type="match status" value="1"/>
</dbReference>
<dbReference type="SUPFAM" id="SSF47762">
    <property type="entry name" value="PAH2 domain"/>
    <property type="match status" value="1"/>
</dbReference>
<evidence type="ECO:0000256" key="2">
    <source>
        <dbReference type="ARBA" id="ARBA00023242"/>
    </source>
</evidence>
<comment type="subcellular location">
    <subcellularLocation>
        <location evidence="1 3">Nucleus</location>
    </subcellularLocation>
</comment>
<sequence length="218" mass="23731">MSSSENSFMPKPLSPQERSSSQALQTEPATHPDSTAAATAFLGRSPKLLRIASASTAAARTTSSSTAITLLGSMPLTVITAATTFLGILKDSLRNEPEILRLYLEILDDHEKQKINGTEMIDRVSILFEKYPLVHTEFKEFLSAENKYQEQDPPPPSLPSPPSPPPAPLNSISRIRGMGSIHNRARSNSIVTPFLHPTASTAVRIIVLTKLSQGLRDF</sequence>
<evidence type="ECO:0000256" key="3">
    <source>
        <dbReference type="PROSITE-ProRule" id="PRU00810"/>
    </source>
</evidence>
<gene>
    <name evidence="5" type="ORF">BCR41DRAFT_371710</name>
</gene>
<keyword evidence="6" id="KW-1185">Reference proteome</keyword>
<dbReference type="GO" id="GO:0005634">
    <property type="term" value="C:nucleus"/>
    <property type="evidence" value="ECO:0007669"/>
    <property type="project" value="UniProtKB-SubCell"/>
</dbReference>
<keyword evidence="2 3" id="KW-0539">Nucleus</keyword>
<dbReference type="EMBL" id="MCFF01000024">
    <property type="protein sequence ID" value="ORZ13013.1"/>
    <property type="molecule type" value="Genomic_DNA"/>
</dbReference>
<dbReference type="InterPro" id="IPR036600">
    <property type="entry name" value="PAH_sf"/>
</dbReference>
<evidence type="ECO:0000256" key="4">
    <source>
        <dbReference type="SAM" id="MobiDB-lite"/>
    </source>
</evidence>
<dbReference type="InterPro" id="IPR003822">
    <property type="entry name" value="PAH"/>
</dbReference>
<dbReference type="Pfam" id="PF02671">
    <property type="entry name" value="PAH"/>
    <property type="match status" value="1"/>
</dbReference>
<dbReference type="Gene3D" id="1.20.1160.11">
    <property type="entry name" value="Paired amphipathic helix"/>
    <property type="match status" value="1"/>
</dbReference>
<evidence type="ECO:0000313" key="5">
    <source>
        <dbReference type="EMBL" id="ORZ13013.1"/>
    </source>
</evidence>
<organism evidence="5 6">
    <name type="scientific">Lobosporangium transversale</name>
    <dbReference type="NCBI Taxonomy" id="64571"/>
    <lineage>
        <taxon>Eukaryota</taxon>
        <taxon>Fungi</taxon>
        <taxon>Fungi incertae sedis</taxon>
        <taxon>Mucoromycota</taxon>
        <taxon>Mortierellomycotina</taxon>
        <taxon>Mortierellomycetes</taxon>
        <taxon>Mortierellales</taxon>
        <taxon>Mortierellaceae</taxon>
        <taxon>Lobosporangium</taxon>
    </lineage>
</organism>
<dbReference type="Proteomes" id="UP000193648">
    <property type="component" value="Unassembled WGS sequence"/>
</dbReference>
<reference evidence="5 6" key="1">
    <citation type="submission" date="2016-07" db="EMBL/GenBank/DDBJ databases">
        <title>Pervasive Adenine N6-methylation of Active Genes in Fungi.</title>
        <authorList>
            <consortium name="DOE Joint Genome Institute"/>
            <person name="Mondo S.J."/>
            <person name="Dannebaum R.O."/>
            <person name="Kuo R.C."/>
            <person name="Labutti K."/>
            <person name="Haridas S."/>
            <person name="Kuo A."/>
            <person name="Salamov A."/>
            <person name="Ahrendt S.R."/>
            <person name="Lipzen A."/>
            <person name="Sullivan W."/>
            <person name="Andreopoulos W.B."/>
            <person name="Clum A."/>
            <person name="Lindquist E."/>
            <person name="Daum C."/>
            <person name="Ramamoorthy G.K."/>
            <person name="Gryganskyi A."/>
            <person name="Culley D."/>
            <person name="Magnuson J.K."/>
            <person name="James T.Y."/>
            <person name="O'Malley M.A."/>
            <person name="Stajich J.E."/>
            <person name="Spatafora J.W."/>
            <person name="Visel A."/>
            <person name="Grigoriev I.V."/>
        </authorList>
    </citation>
    <scope>NUCLEOTIDE SEQUENCE [LARGE SCALE GENOMIC DNA]</scope>
    <source>
        <strain evidence="5 6">NRRL 3116</strain>
    </source>
</reference>
<evidence type="ECO:0008006" key="7">
    <source>
        <dbReference type="Google" id="ProtNLM"/>
    </source>
</evidence>
<dbReference type="InParanoid" id="A0A1Y2GLI1"/>
<feature type="compositionally biased region" description="Pro residues" evidence="4">
    <location>
        <begin position="152"/>
        <end position="168"/>
    </location>
</feature>
<dbReference type="OrthoDB" id="10265969at2759"/>
<protein>
    <recommendedName>
        <fullName evidence="7">Paired amphipathic helix</fullName>
    </recommendedName>
</protein>
<feature type="compositionally biased region" description="Polar residues" evidence="4">
    <location>
        <begin position="16"/>
        <end position="34"/>
    </location>
</feature>